<dbReference type="InterPro" id="IPR046232">
    <property type="entry name" value="DUF6265"/>
</dbReference>
<evidence type="ECO:0000256" key="1">
    <source>
        <dbReference type="SAM" id="SignalP"/>
    </source>
</evidence>
<feature type="chain" id="PRO_5011559904" description="DUF6265 domain-containing protein" evidence="1">
    <location>
        <begin position="24"/>
        <end position="165"/>
    </location>
</feature>
<sequence>MKTTILKKIVTLLVVLLSTISFSQNTLQYNDEKGSPAATLQDVKWLAGNWKGSSPFGVCQENWDTPSGNTMMFCFKMLSDNKVTFYELGHIIEKDKTLLLQIRHFGGDMKAWETGEVSEDFKFIKIEKNRVYFDGLTYENVSDTEMNVYVYFEESKEEIKFSFKK</sequence>
<feature type="domain" description="DUF6265" evidence="2">
    <location>
        <begin position="44"/>
        <end position="151"/>
    </location>
</feature>
<feature type="signal peptide" evidence="1">
    <location>
        <begin position="1"/>
        <end position="23"/>
    </location>
</feature>
<reference evidence="3 4" key="1">
    <citation type="submission" date="2016-10" db="EMBL/GenBank/DDBJ databases">
        <authorList>
            <person name="de Groot N.N."/>
        </authorList>
    </citation>
    <scope>NUCLEOTIDE SEQUENCE [LARGE SCALE GENOMIC DNA]</scope>
    <source>
        <strain evidence="3 4">DSM 27078</strain>
    </source>
</reference>
<accession>A0A1H9E339</accession>
<organism evidence="3 4">
    <name type="scientific">Flavobacterium urocaniciphilum</name>
    <dbReference type="NCBI Taxonomy" id="1299341"/>
    <lineage>
        <taxon>Bacteria</taxon>
        <taxon>Pseudomonadati</taxon>
        <taxon>Bacteroidota</taxon>
        <taxon>Flavobacteriia</taxon>
        <taxon>Flavobacteriales</taxon>
        <taxon>Flavobacteriaceae</taxon>
        <taxon>Flavobacterium</taxon>
    </lineage>
</organism>
<keyword evidence="1" id="KW-0732">Signal</keyword>
<dbReference type="STRING" id="1299341.SAMN05444005_10968"/>
<proteinExistence type="predicted"/>
<evidence type="ECO:0000259" key="2">
    <source>
        <dbReference type="Pfam" id="PF19780"/>
    </source>
</evidence>
<dbReference type="Pfam" id="PF19780">
    <property type="entry name" value="DUF6265"/>
    <property type="match status" value="1"/>
</dbReference>
<gene>
    <name evidence="3" type="ORF">SAMN05444005_10968</name>
</gene>
<protein>
    <recommendedName>
        <fullName evidence="2">DUF6265 domain-containing protein</fullName>
    </recommendedName>
</protein>
<dbReference type="Proteomes" id="UP000198648">
    <property type="component" value="Unassembled WGS sequence"/>
</dbReference>
<dbReference type="AlphaFoldDB" id="A0A1H9E339"/>
<name>A0A1H9E339_9FLAO</name>
<dbReference type="EMBL" id="FOEI01000009">
    <property type="protein sequence ID" value="SEQ20159.1"/>
    <property type="molecule type" value="Genomic_DNA"/>
</dbReference>
<keyword evidence="4" id="KW-1185">Reference proteome</keyword>
<dbReference type="OrthoDB" id="7567258at2"/>
<evidence type="ECO:0000313" key="4">
    <source>
        <dbReference type="Proteomes" id="UP000198648"/>
    </source>
</evidence>
<evidence type="ECO:0000313" key="3">
    <source>
        <dbReference type="EMBL" id="SEQ20159.1"/>
    </source>
</evidence>
<dbReference type="RefSeq" id="WP_091470105.1">
    <property type="nucleotide sequence ID" value="NZ_FOEI01000009.1"/>
</dbReference>